<keyword evidence="2" id="KW-1185">Reference proteome</keyword>
<protein>
    <submittedName>
        <fullName evidence="1">Uncharacterized protein</fullName>
    </submittedName>
</protein>
<accession>A0A653CGP4</accession>
<evidence type="ECO:0000313" key="2">
    <source>
        <dbReference type="Proteomes" id="UP000410492"/>
    </source>
</evidence>
<sequence length="35" mass="4186">MQLDLDFLNIFFYCGLLRYTSKYKIQFGENCCKGI</sequence>
<evidence type="ECO:0000313" key="1">
    <source>
        <dbReference type="EMBL" id="VEN46240.1"/>
    </source>
</evidence>
<name>A0A653CGP4_CALMS</name>
<dbReference type="AlphaFoldDB" id="A0A653CGP4"/>
<gene>
    <name evidence="1" type="ORF">CALMAC_LOCUS8398</name>
</gene>
<reference evidence="1 2" key="1">
    <citation type="submission" date="2019-01" db="EMBL/GenBank/DDBJ databases">
        <authorList>
            <person name="Sayadi A."/>
        </authorList>
    </citation>
    <scope>NUCLEOTIDE SEQUENCE [LARGE SCALE GENOMIC DNA]</scope>
</reference>
<organism evidence="1 2">
    <name type="scientific">Callosobruchus maculatus</name>
    <name type="common">Southern cowpea weevil</name>
    <name type="synonym">Pulse bruchid</name>
    <dbReference type="NCBI Taxonomy" id="64391"/>
    <lineage>
        <taxon>Eukaryota</taxon>
        <taxon>Metazoa</taxon>
        <taxon>Ecdysozoa</taxon>
        <taxon>Arthropoda</taxon>
        <taxon>Hexapoda</taxon>
        <taxon>Insecta</taxon>
        <taxon>Pterygota</taxon>
        <taxon>Neoptera</taxon>
        <taxon>Endopterygota</taxon>
        <taxon>Coleoptera</taxon>
        <taxon>Polyphaga</taxon>
        <taxon>Cucujiformia</taxon>
        <taxon>Chrysomeloidea</taxon>
        <taxon>Chrysomelidae</taxon>
        <taxon>Bruchinae</taxon>
        <taxon>Bruchini</taxon>
        <taxon>Callosobruchus</taxon>
    </lineage>
</organism>
<proteinExistence type="predicted"/>
<dbReference type="Proteomes" id="UP000410492">
    <property type="component" value="Unassembled WGS sequence"/>
</dbReference>
<dbReference type="EMBL" id="CAACVG010007597">
    <property type="protein sequence ID" value="VEN46240.1"/>
    <property type="molecule type" value="Genomic_DNA"/>
</dbReference>